<dbReference type="Proteomes" id="UP001257273">
    <property type="component" value="Segment"/>
</dbReference>
<proteinExistence type="predicted"/>
<evidence type="ECO:0000256" key="2">
    <source>
        <dbReference type="SAM" id="Phobius"/>
    </source>
</evidence>
<protein>
    <submittedName>
        <fullName evidence="3">Small hydrophobic protein</fullName>
    </submittedName>
</protein>
<sequence length="252" mass="29877">MMDNLPEPPVYVEMNEFNDNRFSRMEFIRLFNQCSDILKEMNQIKKDINKTNRKGMQLLITFVILYITSVFLAAFFVTKSNDQFEDILKAENLEIMNDLRQLYKECKDNPLNFDWTTQIFDRIEEVERKLPKKNYEYIIKKLSELDLDEFFKGMKMNNGLDDYHISLTLDRGTGIKIKTRSYDDSKEKPERDRRDSENAIPTEETKKRTKWIGPSGMPGYGEIAYRVLSLIMKIDEDLGINLIILMIKKYIT</sequence>
<dbReference type="EMBL" id="OM030333">
    <property type="protein sequence ID" value="UOL48930.1"/>
    <property type="molecule type" value="Viral_cRNA"/>
</dbReference>
<feature type="transmembrane region" description="Helical" evidence="2">
    <location>
        <begin position="58"/>
        <end position="77"/>
    </location>
</feature>
<keyword evidence="2" id="KW-0812">Transmembrane</keyword>
<reference evidence="3" key="1">
    <citation type="submission" date="2021-12" db="EMBL/GenBank/DDBJ databases">
        <authorList>
            <person name="Tan Z.-Z."/>
            <person name="Pan Y.-F."/>
            <person name="Zhang Y.-Z."/>
        </authorList>
    </citation>
    <scope>NUCLEOTIDE SEQUENCE</scope>
    <source>
        <strain evidence="3">WFB_YunShu</strain>
    </source>
</reference>
<keyword evidence="4" id="KW-1185">Reference proteome</keyword>
<name>A0A8T9KMA0_9MONO</name>
<keyword evidence="2" id="KW-0472">Membrane</keyword>
<keyword evidence="2" id="KW-1133">Transmembrane helix</keyword>
<feature type="region of interest" description="Disordered" evidence="1">
    <location>
        <begin position="180"/>
        <end position="206"/>
    </location>
</feature>
<feature type="compositionally biased region" description="Basic and acidic residues" evidence="1">
    <location>
        <begin position="180"/>
        <end position="197"/>
    </location>
</feature>
<organism evidence="3 4">
    <name type="scientific">Wufeng Myotis altarium paramyxovirus 1</name>
    <dbReference type="NCBI Taxonomy" id="2928981"/>
    <lineage>
        <taxon>Viruses</taxon>
        <taxon>Riboviria</taxon>
        <taxon>Orthornavirae</taxon>
        <taxon>Negarnaviricota</taxon>
        <taxon>Haploviricotina</taxon>
        <taxon>Monjiviricetes</taxon>
        <taxon>Mononegavirales</taxon>
        <taxon>Paramyxoviridae</taxon>
        <taxon>Orthoparamyxovirinae</taxon>
        <taxon>Parajeilongvirus</taxon>
        <taxon>Parajeilongvirus myotis</taxon>
    </lineage>
</organism>
<evidence type="ECO:0000256" key="1">
    <source>
        <dbReference type="SAM" id="MobiDB-lite"/>
    </source>
</evidence>
<accession>A0A8T9KMA0</accession>
<evidence type="ECO:0000313" key="4">
    <source>
        <dbReference type="Proteomes" id="UP001257273"/>
    </source>
</evidence>
<evidence type="ECO:0000313" key="3">
    <source>
        <dbReference type="EMBL" id="UOL48930.1"/>
    </source>
</evidence>